<feature type="compositionally biased region" description="Low complexity" evidence="2">
    <location>
        <begin position="20"/>
        <end position="48"/>
    </location>
</feature>
<name>A0A672ZAG3_9TELE</name>
<feature type="region of interest" description="Disordered" evidence="2">
    <location>
        <begin position="1"/>
        <end position="111"/>
    </location>
</feature>
<reference evidence="3" key="2">
    <citation type="submission" date="2025-08" db="UniProtKB">
        <authorList>
            <consortium name="Ensembl"/>
        </authorList>
    </citation>
    <scope>IDENTIFICATION</scope>
</reference>
<evidence type="ECO:0000313" key="3">
    <source>
        <dbReference type="Ensembl" id="ENSSORP00005013865.1"/>
    </source>
</evidence>
<sequence length="460" mass="49793">MISTAPSPWIVPGPSQIDPSKVSQVVKNKSVESVSVQQQSSSASSVQSPASGKRPPESSPSSQSKVERPVDSEKVLQSSKAEPRTCLVKQTPAKSDAQDNQPQTSVDNGNQSAQIYCDSYLPPGLGYTNRYVPYSVAESMSLQCMTIQGKGPVYPHPVLFGSGSFYPPRLAPKHGLPYGVHPNQGDYLAYQKSQEMAPTSVASQPGLDTKDQLEDRSKCQDKPWNVERNKKMLNADCDNEQDNSTNQIVKVSGKSHPSARDDVVCIDLVRDEAEFTGDVSTNKPSTTRREDSSKHGTSDNNHIQGEQSTGLLNHTSEPHNHNSCPSGEEIPEETPDEEEEQLSPLPDIPEEVSTFGGSIPTFQHLSLGNAAPNFSNTPTDSPPEGDKNCDSPGCSKSRRSGLAKRIANSSGYVGDRLKCVTTELYADASQLSREQRAVIIAPPLPVRVGFLILIFPLTVH</sequence>
<keyword evidence="4" id="KW-1185">Reference proteome</keyword>
<dbReference type="GO" id="GO:0000122">
    <property type="term" value="P:negative regulation of transcription by RNA polymerase II"/>
    <property type="evidence" value="ECO:0007669"/>
    <property type="project" value="TreeGrafter"/>
</dbReference>
<dbReference type="GO" id="GO:0005634">
    <property type="term" value="C:nucleus"/>
    <property type="evidence" value="ECO:0007669"/>
    <property type="project" value="TreeGrafter"/>
</dbReference>
<accession>A0A672ZAG3</accession>
<organism evidence="3 4">
    <name type="scientific">Sphaeramia orbicularis</name>
    <name type="common">orbiculate cardinalfish</name>
    <dbReference type="NCBI Taxonomy" id="375764"/>
    <lineage>
        <taxon>Eukaryota</taxon>
        <taxon>Metazoa</taxon>
        <taxon>Chordata</taxon>
        <taxon>Craniata</taxon>
        <taxon>Vertebrata</taxon>
        <taxon>Euteleostomi</taxon>
        <taxon>Actinopterygii</taxon>
        <taxon>Neopterygii</taxon>
        <taxon>Teleostei</taxon>
        <taxon>Neoteleostei</taxon>
        <taxon>Acanthomorphata</taxon>
        <taxon>Gobiaria</taxon>
        <taxon>Kurtiformes</taxon>
        <taxon>Apogonoidei</taxon>
        <taxon>Apogonidae</taxon>
        <taxon>Apogoninae</taxon>
        <taxon>Sphaeramia</taxon>
    </lineage>
</organism>
<dbReference type="Ensembl" id="ENSSORT00005014281.1">
    <property type="protein sequence ID" value="ENSSORP00005013865.1"/>
    <property type="gene ID" value="ENSSORG00005007111.1"/>
</dbReference>
<comment type="similarity">
    <text evidence="1">Belongs to the BCOR family.</text>
</comment>
<dbReference type="PANTHER" id="PTHR24117:SF8">
    <property type="entry name" value="BCL-6 COREPRESSOR"/>
    <property type="match status" value="1"/>
</dbReference>
<feature type="compositionally biased region" description="Basic and acidic residues" evidence="2">
    <location>
        <begin position="65"/>
        <end position="74"/>
    </location>
</feature>
<dbReference type="AlphaFoldDB" id="A0A672ZAG3"/>
<evidence type="ECO:0000313" key="4">
    <source>
        <dbReference type="Proteomes" id="UP000472271"/>
    </source>
</evidence>
<feature type="compositionally biased region" description="Polar residues" evidence="2">
    <location>
        <begin position="298"/>
        <end position="325"/>
    </location>
</feature>
<evidence type="ECO:0000256" key="2">
    <source>
        <dbReference type="SAM" id="MobiDB-lite"/>
    </source>
</evidence>
<protein>
    <recommendedName>
        <fullName evidence="5">BCL6 corepressor</fullName>
    </recommendedName>
</protein>
<feature type="compositionally biased region" description="Polar residues" evidence="2">
    <location>
        <begin position="194"/>
        <end position="203"/>
    </location>
</feature>
<dbReference type="GO" id="GO:0003714">
    <property type="term" value="F:transcription corepressor activity"/>
    <property type="evidence" value="ECO:0007669"/>
    <property type="project" value="TreeGrafter"/>
</dbReference>
<feature type="region of interest" description="Disordered" evidence="2">
    <location>
        <begin position="277"/>
        <end position="400"/>
    </location>
</feature>
<dbReference type="PANTHER" id="PTHR24117">
    <property type="entry name" value="AGAP007537-PB"/>
    <property type="match status" value="1"/>
</dbReference>
<evidence type="ECO:0008006" key="5">
    <source>
        <dbReference type="Google" id="ProtNLM"/>
    </source>
</evidence>
<feature type="region of interest" description="Disordered" evidence="2">
    <location>
        <begin position="194"/>
        <end position="227"/>
    </location>
</feature>
<evidence type="ECO:0000256" key="1">
    <source>
        <dbReference type="ARBA" id="ARBA00034703"/>
    </source>
</evidence>
<reference evidence="3" key="3">
    <citation type="submission" date="2025-09" db="UniProtKB">
        <authorList>
            <consortium name="Ensembl"/>
        </authorList>
    </citation>
    <scope>IDENTIFICATION</scope>
</reference>
<dbReference type="Proteomes" id="UP000472271">
    <property type="component" value="Chromosome 2"/>
</dbReference>
<feature type="compositionally biased region" description="Basic and acidic residues" evidence="2">
    <location>
        <begin position="208"/>
        <end position="227"/>
    </location>
</feature>
<feature type="compositionally biased region" description="Acidic residues" evidence="2">
    <location>
        <begin position="329"/>
        <end position="341"/>
    </location>
</feature>
<dbReference type="InParanoid" id="A0A672ZAG3"/>
<feature type="compositionally biased region" description="Basic and acidic residues" evidence="2">
    <location>
        <begin position="287"/>
        <end position="297"/>
    </location>
</feature>
<proteinExistence type="inferred from homology"/>
<feature type="compositionally biased region" description="Polar residues" evidence="2">
    <location>
        <begin position="360"/>
        <end position="379"/>
    </location>
</feature>
<dbReference type="InterPro" id="IPR047144">
    <property type="entry name" value="BCOR-like"/>
</dbReference>
<feature type="compositionally biased region" description="Polar residues" evidence="2">
    <location>
        <begin position="98"/>
        <end position="111"/>
    </location>
</feature>
<reference evidence="3" key="1">
    <citation type="submission" date="2019-06" db="EMBL/GenBank/DDBJ databases">
        <authorList>
            <consortium name="Wellcome Sanger Institute Data Sharing"/>
        </authorList>
    </citation>
    <scope>NUCLEOTIDE SEQUENCE [LARGE SCALE GENOMIC DNA]</scope>
</reference>